<dbReference type="RefSeq" id="WP_011133154.1">
    <property type="nucleotide sequence ID" value="NC_005072.1"/>
</dbReference>
<sequence>MNNIGVILFDIDGVIRSVENSYRLSLKKTVYRFCGWEPSYRDIDNAKNEGIWNNDWDLSLELIKRHIKSKNLKLKPPQREDIILCFEGFYFGGNPNKDSNDWSGFIKNEELLVEKEFFSTLSANGIIWGFVSGAESASAKFVLENRLKLISPPLIAMGDAPDKPDPQGFLELASKLSESSLGYANVPIAYLGDTIADINTVSNAKKRIPSQKFISIGVAPPHLHLESRMKERISYESKLKEAGADLILNTVNDLKNIDIDFFKKFQE</sequence>
<protein>
    <submittedName>
        <fullName evidence="1">Putative imidazoleglycerol-phosphate dehydratase</fullName>
        <ecNumber evidence="1">4.2.1.19</ecNumber>
    </submittedName>
</protein>
<dbReference type="NCBIfam" id="TIGR01548">
    <property type="entry name" value="HAD-SF-IA-hyp1"/>
    <property type="match status" value="1"/>
</dbReference>
<dbReference type="InterPro" id="IPR006438">
    <property type="entry name" value="HAD-SF_TIGR01548"/>
</dbReference>
<dbReference type="eggNOG" id="COG0546">
    <property type="taxonomic scope" value="Bacteria"/>
</dbReference>
<dbReference type="InterPro" id="IPR036412">
    <property type="entry name" value="HAD-like_sf"/>
</dbReference>
<dbReference type="EMBL" id="BX548174">
    <property type="protein sequence ID" value="CAE19985.1"/>
    <property type="molecule type" value="Genomic_DNA"/>
</dbReference>
<accession>Q7UZX3</accession>
<dbReference type="EC" id="4.2.1.19" evidence="1"/>
<keyword evidence="1" id="KW-0456">Lyase</keyword>
<dbReference type="InterPro" id="IPR023214">
    <property type="entry name" value="HAD_sf"/>
</dbReference>
<organism evidence="1 2">
    <name type="scientific">Prochlorococcus marinus subsp. pastoris (strain CCMP1986 / NIES-2087 / MED4)</name>
    <dbReference type="NCBI Taxonomy" id="59919"/>
    <lineage>
        <taxon>Bacteria</taxon>
        <taxon>Bacillati</taxon>
        <taxon>Cyanobacteriota</taxon>
        <taxon>Cyanophyceae</taxon>
        <taxon>Synechococcales</taxon>
        <taxon>Prochlorococcaceae</taxon>
        <taxon>Prochlorococcus</taxon>
    </lineage>
</organism>
<dbReference type="Proteomes" id="UP000001026">
    <property type="component" value="Chromosome"/>
</dbReference>
<dbReference type="HOGENOM" id="CLU_1065007_0_0_3"/>
<dbReference type="AlphaFoldDB" id="Q7UZX3"/>
<name>Q7UZX3_PROMP</name>
<dbReference type="GO" id="GO:0004424">
    <property type="term" value="F:imidazoleglycerol-phosphate dehydratase activity"/>
    <property type="evidence" value="ECO:0007669"/>
    <property type="project" value="UniProtKB-EC"/>
</dbReference>
<evidence type="ECO:0000313" key="2">
    <source>
        <dbReference type="Proteomes" id="UP000001026"/>
    </source>
</evidence>
<reference evidence="1 2" key="1">
    <citation type="journal article" date="2003" name="Nature">
        <title>Genome divergence in two Prochlorococcus ecotypes reflects oceanic niche differentiation.</title>
        <authorList>
            <person name="Rocap G."/>
            <person name="Larimer F.W."/>
            <person name="Lamerdin J.E."/>
            <person name="Malfatti S."/>
            <person name="Chain P."/>
            <person name="Ahlgren N.A."/>
            <person name="Arellano A."/>
            <person name="Coleman M."/>
            <person name="Hauser L."/>
            <person name="Hess W.R."/>
            <person name="Johnson Z.I."/>
            <person name="Land M.L."/>
            <person name="Lindell D."/>
            <person name="Post A.F."/>
            <person name="Regala W."/>
            <person name="Shah M."/>
            <person name="Shaw S.L."/>
            <person name="Steglich C."/>
            <person name="Sullivan M.B."/>
            <person name="Ting C.S."/>
            <person name="Tolonen A."/>
            <person name="Webb E.A."/>
            <person name="Zinser E.R."/>
            <person name="Chisholm S.W."/>
        </authorList>
    </citation>
    <scope>NUCLEOTIDE SEQUENCE [LARGE SCALE GENOMIC DNA]</scope>
    <source>
        <strain evidence="2">CCMP1986 / NIES-2087 / MED4</strain>
    </source>
</reference>
<dbReference type="Gene3D" id="3.40.50.1000">
    <property type="entry name" value="HAD superfamily/HAD-like"/>
    <property type="match status" value="1"/>
</dbReference>
<proteinExistence type="predicted"/>
<dbReference type="KEGG" id="pmm:PMM1526"/>
<dbReference type="OrthoDB" id="480475at2"/>
<evidence type="ECO:0000313" key="1">
    <source>
        <dbReference type="EMBL" id="CAE19985.1"/>
    </source>
</evidence>
<dbReference type="SUPFAM" id="SSF56784">
    <property type="entry name" value="HAD-like"/>
    <property type="match status" value="1"/>
</dbReference>
<gene>
    <name evidence="1" type="primary">hisB</name>
    <name evidence="1" type="ordered locus">PMM1526</name>
</gene>
<dbReference type="Pfam" id="PF00702">
    <property type="entry name" value="Hydrolase"/>
    <property type="match status" value="1"/>
</dbReference>
<dbReference type="STRING" id="59919.PMM1526"/>
<dbReference type="CDD" id="cd01427">
    <property type="entry name" value="HAD_like"/>
    <property type="match status" value="1"/>
</dbReference>